<reference evidence="3" key="1">
    <citation type="journal article" date="2021" name="Environ. Microbiol.">
        <title>New insights into the diversity and evolution of the archaeal mobilome from three complete genomes of Saccharolobus shibatae.</title>
        <authorList>
            <person name="Medvedeva S."/>
            <person name="Brandt D."/>
            <person name="Cvirkaite-Krupovic V."/>
            <person name="Liu Y."/>
            <person name="Severinov K."/>
            <person name="Ishino S."/>
            <person name="Ishino Y."/>
            <person name="Prangishvili D."/>
            <person name="Kalinowski J."/>
            <person name="Krupovic M."/>
        </authorList>
    </citation>
    <scope>NUCLEOTIDE SEQUENCE</scope>
    <source>
        <strain evidence="3">BEU9</strain>
    </source>
</reference>
<dbReference type="InterPro" id="IPR001296">
    <property type="entry name" value="Glyco_trans_1"/>
</dbReference>
<keyword evidence="1" id="KW-0808">Transferase</keyword>
<dbReference type="Proteomes" id="UP000693941">
    <property type="component" value="Chromosome"/>
</dbReference>
<gene>
    <name evidence="3" type="ORF">J5U21_01535</name>
</gene>
<dbReference type="AlphaFoldDB" id="A0A8F5BV43"/>
<evidence type="ECO:0000259" key="2">
    <source>
        <dbReference type="Pfam" id="PF00534"/>
    </source>
</evidence>
<dbReference type="EMBL" id="CP077715">
    <property type="protein sequence ID" value="QXJ31884.1"/>
    <property type="molecule type" value="Genomic_DNA"/>
</dbReference>
<protein>
    <recommendedName>
        <fullName evidence="2">Glycosyl transferase family 1 domain-containing protein</fullName>
    </recommendedName>
</protein>
<accession>A0A8F5BV43</accession>
<dbReference type="Gene3D" id="3.40.50.2000">
    <property type="entry name" value="Glycogen Phosphorylase B"/>
    <property type="match status" value="1"/>
</dbReference>
<name>A0A8F5BV43_9CREN</name>
<dbReference type="CDD" id="cd03801">
    <property type="entry name" value="GT4_PimA-like"/>
    <property type="match status" value="1"/>
</dbReference>
<evidence type="ECO:0000313" key="3">
    <source>
        <dbReference type="EMBL" id="QXJ31884.1"/>
    </source>
</evidence>
<dbReference type="PANTHER" id="PTHR46401:SF2">
    <property type="entry name" value="GLYCOSYLTRANSFERASE WBBK-RELATED"/>
    <property type="match status" value="1"/>
</dbReference>
<evidence type="ECO:0000256" key="1">
    <source>
        <dbReference type="ARBA" id="ARBA00022679"/>
    </source>
</evidence>
<feature type="domain" description="Glycosyl transferase family 1" evidence="2">
    <location>
        <begin position="237"/>
        <end position="391"/>
    </location>
</feature>
<dbReference type="Pfam" id="PF00534">
    <property type="entry name" value="Glycos_transf_1"/>
    <property type="match status" value="1"/>
</dbReference>
<organism evidence="3 4">
    <name type="scientific">Saccharolobus shibatae</name>
    <dbReference type="NCBI Taxonomy" id="2286"/>
    <lineage>
        <taxon>Archaea</taxon>
        <taxon>Thermoproteota</taxon>
        <taxon>Thermoprotei</taxon>
        <taxon>Sulfolobales</taxon>
        <taxon>Sulfolobaceae</taxon>
        <taxon>Saccharolobus</taxon>
    </lineage>
</organism>
<dbReference type="SUPFAM" id="SSF53756">
    <property type="entry name" value="UDP-Glycosyltransferase/glycogen phosphorylase"/>
    <property type="match status" value="1"/>
</dbReference>
<dbReference type="PANTHER" id="PTHR46401">
    <property type="entry name" value="GLYCOSYLTRANSFERASE WBBK-RELATED"/>
    <property type="match status" value="1"/>
</dbReference>
<evidence type="ECO:0000313" key="4">
    <source>
        <dbReference type="Proteomes" id="UP000693941"/>
    </source>
</evidence>
<sequence>MTRLIAVVVPIGMFVKFVGGGEVHTKEVVNRLSKTTDVMILPYIEDVINFNDKEICEIYEKLPYYFPKLLKRLCSGEKIKFEDVIKELSDEAKESNLIYEPNLHIRINVLHRNDKIKLLLKSFKSSIYCSEKLSFDAYCIAKKSNKKLVSVIHPDVRSYIDGLKIAYNGLKYHYDFPLSMLKITLTYRNLIKINKLVKDHTFKYLLSVSKAIEHLDIRNEKVKVLKIGNAFNPEIMKYRSKNKEDYIVFWARLYSLKGILEIPYIVREIIKKYDIKLKIFGRFISESEKYKFFDSVRKLNIEKNIEYLEFLSEEKKYEIVSKARALVYPSHSDSFSLVILESLALGTPVVAYNLLGPRSIYDGLPAIKFVKEFDIKGMAQQVLKLINMKDEDYYNLIYEDNLNKLLETHNSWDKVFEEIFWYLFE</sequence>
<proteinExistence type="predicted"/>
<dbReference type="GO" id="GO:0016757">
    <property type="term" value="F:glycosyltransferase activity"/>
    <property type="evidence" value="ECO:0007669"/>
    <property type="project" value="InterPro"/>
</dbReference>